<reference evidence="1" key="2">
    <citation type="submission" date="2020-05" db="UniProtKB">
        <authorList>
            <consortium name="EnsemblMetazoa"/>
        </authorList>
    </citation>
    <scope>IDENTIFICATION</scope>
    <source>
        <strain evidence="1">ACHKN1017</strain>
    </source>
</reference>
<organism evidence="1 2">
    <name type="scientific">Anopheles christyi</name>
    <dbReference type="NCBI Taxonomy" id="43041"/>
    <lineage>
        <taxon>Eukaryota</taxon>
        <taxon>Metazoa</taxon>
        <taxon>Ecdysozoa</taxon>
        <taxon>Arthropoda</taxon>
        <taxon>Hexapoda</taxon>
        <taxon>Insecta</taxon>
        <taxon>Pterygota</taxon>
        <taxon>Neoptera</taxon>
        <taxon>Endopterygota</taxon>
        <taxon>Diptera</taxon>
        <taxon>Nematocera</taxon>
        <taxon>Culicoidea</taxon>
        <taxon>Culicidae</taxon>
        <taxon>Anophelinae</taxon>
        <taxon>Anopheles</taxon>
    </lineage>
</organism>
<evidence type="ECO:0000313" key="1">
    <source>
        <dbReference type="EnsemblMetazoa" id="ACHR014289-PA"/>
    </source>
</evidence>
<sequence>MHPVHVVAVYATGGERYLTNAAHERPFARVIAHVILKRALALEHSTRLGTDRTTVAAHVFVYRPDMVLLYVFGFKLCQTYVTLKRPLDRVYRQMGDPNVPRLKLFPTHHTPIVLEGRCHWAGLPLRLAACLGAYWGDSGGRSDRGQRARLRTEDGTHAKLWFLLLL</sequence>
<dbReference type="AlphaFoldDB" id="A0A182KIL9"/>
<accession>A0A182KIL9</accession>
<dbReference type="Proteomes" id="UP000075881">
    <property type="component" value="Unassembled WGS sequence"/>
</dbReference>
<evidence type="ECO:0000313" key="2">
    <source>
        <dbReference type="Proteomes" id="UP000075881"/>
    </source>
</evidence>
<keyword evidence="2" id="KW-1185">Reference proteome</keyword>
<protein>
    <submittedName>
        <fullName evidence="1">Uncharacterized protein</fullName>
    </submittedName>
</protein>
<reference evidence="2" key="1">
    <citation type="submission" date="2013-03" db="EMBL/GenBank/DDBJ databases">
        <title>The Genome Sequence of Anopheles christyi ACHKN1017.</title>
        <authorList>
            <consortium name="The Broad Institute Genomics Platform"/>
            <person name="Neafsey D.E."/>
            <person name="Besansky N."/>
            <person name="Walker B."/>
            <person name="Young S.K."/>
            <person name="Zeng Q."/>
            <person name="Gargeya S."/>
            <person name="Fitzgerald M."/>
            <person name="Haas B."/>
            <person name="Abouelleil A."/>
            <person name="Allen A.W."/>
            <person name="Alvarado L."/>
            <person name="Arachchi H.M."/>
            <person name="Berlin A.M."/>
            <person name="Chapman S.B."/>
            <person name="Gainer-Dewar J."/>
            <person name="Goldberg J."/>
            <person name="Griggs A."/>
            <person name="Gujja S."/>
            <person name="Hansen M."/>
            <person name="Howarth C."/>
            <person name="Imamovic A."/>
            <person name="Ireland A."/>
            <person name="Larimer J."/>
            <person name="McCowan C."/>
            <person name="Murphy C."/>
            <person name="Pearson M."/>
            <person name="Poon T.W."/>
            <person name="Priest M."/>
            <person name="Roberts A."/>
            <person name="Saif S."/>
            <person name="Shea T."/>
            <person name="Sisk P."/>
            <person name="Sykes S."/>
            <person name="Wortman J."/>
            <person name="Nusbaum C."/>
            <person name="Birren B."/>
        </authorList>
    </citation>
    <scope>NUCLEOTIDE SEQUENCE [LARGE SCALE GENOMIC DNA]</scope>
    <source>
        <strain evidence="2">ACHKN1017</strain>
    </source>
</reference>
<proteinExistence type="predicted"/>
<name>A0A182KIL9_9DIPT</name>
<dbReference type="EnsemblMetazoa" id="ACHR014289-RA">
    <property type="protein sequence ID" value="ACHR014289-PA"/>
    <property type="gene ID" value="ACHR014289"/>
</dbReference>
<dbReference type="VEuPathDB" id="VectorBase:ACHR014289"/>